<evidence type="ECO:0000313" key="2">
    <source>
        <dbReference type="EMBL" id="KYP65089.1"/>
    </source>
</evidence>
<accession>A0A151TDF0</accession>
<dbReference type="Gramene" id="C.cajan_19151.t">
    <property type="protein sequence ID" value="C.cajan_19151.t"/>
    <property type="gene ID" value="C.cajan_19151"/>
</dbReference>
<feature type="domain" description="Retroviral polymerase SH3-like" evidence="1">
    <location>
        <begin position="55"/>
        <end position="92"/>
    </location>
</feature>
<sequence>MNDVLYVPIMKNKLPSLGQLLEKRILNVNVHFVERQSSFKLKIHITNGGGEIFGSLCYKHIPHEKRTKLDDKSEVFIMFAYRLTSAYKLYSPH</sequence>
<dbReference type="Proteomes" id="UP000075243">
    <property type="component" value="Chromosome 7"/>
</dbReference>
<dbReference type="Pfam" id="PF25597">
    <property type="entry name" value="SH3_retrovirus"/>
    <property type="match status" value="1"/>
</dbReference>
<gene>
    <name evidence="2" type="ORF">KK1_019707</name>
</gene>
<dbReference type="EMBL" id="CM003609">
    <property type="protein sequence ID" value="KYP65089.1"/>
    <property type="molecule type" value="Genomic_DNA"/>
</dbReference>
<organism evidence="2 3">
    <name type="scientific">Cajanus cajan</name>
    <name type="common">Pigeon pea</name>
    <name type="synonym">Cajanus indicus</name>
    <dbReference type="NCBI Taxonomy" id="3821"/>
    <lineage>
        <taxon>Eukaryota</taxon>
        <taxon>Viridiplantae</taxon>
        <taxon>Streptophyta</taxon>
        <taxon>Embryophyta</taxon>
        <taxon>Tracheophyta</taxon>
        <taxon>Spermatophyta</taxon>
        <taxon>Magnoliopsida</taxon>
        <taxon>eudicotyledons</taxon>
        <taxon>Gunneridae</taxon>
        <taxon>Pentapetalae</taxon>
        <taxon>rosids</taxon>
        <taxon>fabids</taxon>
        <taxon>Fabales</taxon>
        <taxon>Fabaceae</taxon>
        <taxon>Papilionoideae</taxon>
        <taxon>50 kb inversion clade</taxon>
        <taxon>NPAAA clade</taxon>
        <taxon>indigoferoid/millettioid clade</taxon>
        <taxon>Phaseoleae</taxon>
        <taxon>Cajanus</taxon>
    </lineage>
</organism>
<proteinExistence type="predicted"/>
<protein>
    <recommendedName>
        <fullName evidence="1">Retroviral polymerase SH3-like domain-containing protein</fullName>
    </recommendedName>
</protein>
<dbReference type="AlphaFoldDB" id="A0A151TDF0"/>
<dbReference type="InterPro" id="IPR057670">
    <property type="entry name" value="SH3_retrovirus"/>
</dbReference>
<evidence type="ECO:0000259" key="1">
    <source>
        <dbReference type="Pfam" id="PF25597"/>
    </source>
</evidence>
<name>A0A151TDF0_CAJCA</name>
<reference evidence="2 3" key="1">
    <citation type="journal article" date="2012" name="Nat. Biotechnol.">
        <title>Draft genome sequence of pigeonpea (Cajanus cajan), an orphan legume crop of resource-poor farmers.</title>
        <authorList>
            <person name="Varshney R.K."/>
            <person name="Chen W."/>
            <person name="Li Y."/>
            <person name="Bharti A.K."/>
            <person name="Saxena R.K."/>
            <person name="Schlueter J.A."/>
            <person name="Donoghue M.T."/>
            <person name="Azam S."/>
            <person name="Fan G."/>
            <person name="Whaley A.M."/>
            <person name="Farmer A.D."/>
            <person name="Sheridan J."/>
            <person name="Iwata A."/>
            <person name="Tuteja R."/>
            <person name="Penmetsa R.V."/>
            <person name="Wu W."/>
            <person name="Upadhyaya H.D."/>
            <person name="Yang S.P."/>
            <person name="Shah T."/>
            <person name="Saxena K.B."/>
            <person name="Michael T."/>
            <person name="McCombie W.R."/>
            <person name="Yang B."/>
            <person name="Zhang G."/>
            <person name="Yang H."/>
            <person name="Wang J."/>
            <person name="Spillane C."/>
            <person name="Cook D.R."/>
            <person name="May G.D."/>
            <person name="Xu X."/>
            <person name="Jackson S.A."/>
        </authorList>
    </citation>
    <scope>NUCLEOTIDE SEQUENCE [LARGE SCALE GENOMIC DNA]</scope>
    <source>
        <strain evidence="3">cv. Asha</strain>
    </source>
</reference>
<evidence type="ECO:0000313" key="3">
    <source>
        <dbReference type="Proteomes" id="UP000075243"/>
    </source>
</evidence>
<keyword evidence="3" id="KW-1185">Reference proteome</keyword>